<keyword evidence="5" id="KW-0807">Transducer</keyword>
<dbReference type="GO" id="GO:0005886">
    <property type="term" value="C:plasma membrane"/>
    <property type="evidence" value="ECO:0007669"/>
    <property type="project" value="UniProtKB-SubCell"/>
</dbReference>
<keyword evidence="6" id="KW-0732">Signal</keyword>
<protein>
    <submittedName>
        <fullName evidence="7">Lysophosphatidic acid receptor 2</fullName>
    </submittedName>
</protein>
<feature type="chain" id="PRO_5021458767" evidence="6">
    <location>
        <begin position="20"/>
        <end position="93"/>
    </location>
</feature>
<dbReference type="SUPFAM" id="SSF81321">
    <property type="entry name" value="Family A G protein-coupled receptor-like"/>
    <property type="match status" value="1"/>
</dbReference>
<keyword evidence="3" id="KW-0297">G-protein coupled receptor</keyword>
<evidence type="ECO:0000256" key="6">
    <source>
        <dbReference type="SAM" id="SignalP"/>
    </source>
</evidence>
<evidence type="ECO:0000256" key="1">
    <source>
        <dbReference type="ARBA" id="ARBA00004651"/>
    </source>
</evidence>
<dbReference type="EMBL" id="SRLO01000164">
    <property type="protein sequence ID" value="TNN70410.1"/>
    <property type="molecule type" value="Genomic_DNA"/>
</dbReference>
<dbReference type="GO" id="GO:0004930">
    <property type="term" value="F:G protein-coupled receptor activity"/>
    <property type="evidence" value="ECO:0007669"/>
    <property type="project" value="UniProtKB-KW"/>
</dbReference>
<dbReference type="Gene3D" id="1.20.1070.10">
    <property type="entry name" value="Rhodopsin 7-helix transmembrane proteins"/>
    <property type="match status" value="1"/>
</dbReference>
<keyword evidence="2" id="KW-0472">Membrane</keyword>
<sequence>MPGLVILLLDGLLGKASHANTFEKFCLVIAECNSLVNPIIYTLRDDEMRRTFKWILCCLCRRGADRQKKLSLVEINSPLPEVTLYSTASNVNH</sequence>
<feature type="signal peptide" evidence="6">
    <location>
        <begin position="1"/>
        <end position="19"/>
    </location>
</feature>
<dbReference type="Proteomes" id="UP000314294">
    <property type="component" value="Unassembled WGS sequence"/>
</dbReference>
<dbReference type="PANTHER" id="PTHR22750">
    <property type="entry name" value="G-PROTEIN COUPLED RECEPTOR"/>
    <property type="match status" value="1"/>
</dbReference>
<evidence type="ECO:0000256" key="5">
    <source>
        <dbReference type="ARBA" id="ARBA00023224"/>
    </source>
</evidence>
<dbReference type="AlphaFoldDB" id="A0A4Z2HY00"/>
<evidence type="ECO:0000256" key="4">
    <source>
        <dbReference type="ARBA" id="ARBA00023170"/>
    </source>
</evidence>
<evidence type="ECO:0000313" key="8">
    <source>
        <dbReference type="Proteomes" id="UP000314294"/>
    </source>
</evidence>
<dbReference type="OrthoDB" id="5987098at2759"/>
<gene>
    <name evidence="7" type="primary">Lpar2</name>
    <name evidence="7" type="ORF">EYF80_019436</name>
</gene>
<accession>A0A4Z2HY00</accession>
<evidence type="ECO:0000256" key="2">
    <source>
        <dbReference type="ARBA" id="ARBA00022475"/>
    </source>
</evidence>
<proteinExistence type="predicted"/>
<comment type="subcellular location">
    <subcellularLocation>
        <location evidence="1">Cell membrane</location>
        <topology evidence="1">Multi-pass membrane protein</topology>
    </subcellularLocation>
</comment>
<keyword evidence="4 7" id="KW-0675">Receptor</keyword>
<reference evidence="7 8" key="1">
    <citation type="submission" date="2019-03" db="EMBL/GenBank/DDBJ databases">
        <title>First draft genome of Liparis tanakae, snailfish: a comprehensive survey of snailfish specific genes.</title>
        <authorList>
            <person name="Kim W."/>
            <person name="Song I."/>
            <person name="Jeong J.-H."/>
            <person name="Kim D."/>
            <person name="Kim S."/>
            <person name="Ryu S."/>
            <person name="Song J.Y."/>
            <person name="Lee S.K."/>
        </authorList>
    </citation>
    <scope>NUCLEOTIDE SEQUENCE [LARGE SCALE GENOMIC DNA]</scope>
    <source>
        <tissue evidence="7">Muscle</tissue>
    </source>
</reference>
<keyword evidence="8" id="KW-1185">Reference proteome</keyword>
<keyword evidence="2" id="KW-1003">Cell membrane</keyword>
<organism evidence="7 8">
    <name type="scientific">Liparis tanakae</name>
    <name type="common">Tanaka's snailfish</name>
    <dbReference type="NCBI Taxonomy" id="230148"/>
    <lineage>
        <taxon>Eukaryota</taxon>
        <taxon>Metazoa</taxon>
        <taxon>Chordata</taxon>
        <taxon>Craniata</taxon>
        <taxon>Vertebrata</taxon>
        <taxon>Euteleostomi</taxon>
        <taxon>Actinopterygii</taxon>
        <taxon>Neopterygii</taxon>
        <taxon>Teleostei</taxon>
        <taxon>Neoteleostei</taxon>
        <taxon>Acanthomorphata</taxon>
        <taxon>Eupercaria</taxon>
        <taxon>Perciformes</taxon>
        <taxon>Cottioidei</taxon>
        <taxon>Cottales</taxon>
        <taxon>Liparidae</taxon>
        <taxon>Liparis</taxon>
    </lineage>
</organism>
<name>A0A4Z2HY00_9TELE</name>
<evidence type="ECO:0000256" key="3">
    <source>
        <dbReference type="ARBA" id="ARBA00023040"/>
    </source>
</evidence>
<comment type="caution">
    <text evidence="7">The sequence shown here is derived from an EMBL/GenBank/DDBJ whole genome shotgun (WGS) entry which is preliminary data.</text>
</comment>
<evidence type="ECO:0000313" key="7">
    <source>
        <dbReference type="EMBL" id="TNN70410.1"/>
    </source>
</evidence>